<protein>
    <submittedName>
        <fullName evidence="12">Uncharacterized protein</fullName>
    </submittedName>
</protein>
<dbReference type="PRINTS" id="PR00019">
    <property type="entry name" value="LEURICHRPT"/>
</dbReference>
<evidence type="ECO:0000256" key="10">
    <source>
        <dbReference type="ARBA" id="ARBA00023170"/>
    </source>
</evidence>
<organism evidence="12 13">
    <name type="scientific">Lithocarpus litseifolius</name>
    <dbReference type="NCBI Taxonomy" id="425828"/>
    <lineage>
        <taxon>Eukaryota</taxon>
        <taxon>Viridiplantae</taxon>
        <taxon>Streptophyta</taxon>
        <taxon>Embryophyta</taxon>
        <taxon>Tracheophyta</taxon>
        <taxon>Spermatophyta</taxon>
        <taxon>Magnoliopsida</taxon>
        <taxon>eudicotyledons</taxon>
        <taxon>Gunneridae</taxon>
        <taxon>Pentapetalae</taxon>
        <taxon>rosids</taxon>
        <taxon>fabids</taxon>
        <taxon>Fagales</taxon>
        <taxon>Fagaceae</taxon>
        <taxon>Lithocarpus</taxon>
    </lineage>
</organism>
<evidence type="ECO:0000256" key="5">
    <source>
        <dbReference type="ARBA" id="ARBA00022692"/>
    </source>
</evidence>
<dbReference type="Gene3D" id="3.80.10.10">
    <property type="entry name" value="Ribonuclease Inhibitor"/>
    <property type="match status" value="1"/>
</dbReference>
<evidence type="ECO:0000256" key="3">
    <source>
        <dbReference type="ARBA" id="ARBA00022475"/>
    </source>
</evidence>
<keyword evidence="13" id="KW-1185">Reference proteome</keyword>
<dbReference type="FunFam" id="3.80.10.10:FF:000041">
    <property type="entry name" value="LRR receptor-like serine/threonine-protein kinase ERECTA"/>
    <property type="match status" value="1"/>
</dbReference>
<keyword evidence="7" id="KW-0677">Repeat</keyword>
<dbReference type="SUPFAM" id="SSF52058">
    <property type="entry name" value="L domain-like"/>
    <property type="match status" value="1"/>
</dbReference>
<keyword evidence="10" id="KW-0675">Receptor</keyword>
<keyword evidence="4" id="KW-0433">Leucine-rich repeat</keyword>
<comment type="subcellular location">
    <subcellularLocation>
        <location evidence="1">Cell membrane</location>
        <topology evidence="1">Single-pass type I membrane protein</topology>
    </subcellularLocation>
</comment>
<dbReference type="PANTHER" id="PTHR27004:SF428">
    <property type="entry name" value="OS01G0160600 PROTEIN"/>
    <property type="match status" value="1"/>
</dbReference>
<keyword evidence="8" id="KW-1133">Transmembrane helix</keyword>
<comment type="caution">
    <text evidence="12">The sequence shown here is derived from an EMBL/GenBank/DDBJ whole genome shotgun (WGS) entry which is preliminary data.</text>
</comment>
<dbReference type="Pfam" id="PF13855">
    <property type="entry name" value="LRR_8"/>
    <property type="match status" value="2"/>
</dbReference>
<dbReference type="InterPro" id="IPR001611">
    <property type="entry name" value="Leu-rich_rpt"/>
</dbReference>
<dbReference type="FunFam" id="3.80.10.10:FF:000111">
    <property type="entry name" value="LRR receptor-like serine/threonine-protein kinase ERECTA"/>
    <property type="match status" value="1"/>
</dbReference>
<gene>
    <name evidence="12" type="ORF">SO802_020385</name>
</gene>
<dbReference type="GO" id="GO:0005886">
    <property type="term" value="C:plasma membrane"/>
    <property type="evidence" value="ECO:0007669"/>
    <property type="project" value="UniProtKB-SubCell"/>
</dbReference>
<keyword evidence="3" id="KW-1003">Cell membrane</keyword>
<evidence type="ECO:0000256" key="11">
    <source>
        <dbReference type="ARBA" id="ARBA00023180"/>
    </source>
</evidence>
<dbReference type="InterPro" id="IPR032675">
    <property type="entry name" value="LRR_dom_sf"/>
</dbReference>
<accession>A0AAW2CEL9</accession>
<dbReference type="InterPro" id="IPR003591">
    <property type="entry name" value="Leu-rich_rpt_typical-subtyp"/>
</dbReference>
<sequence length="388" mass="43682">MIPPCLGNMSNLINLELRNNNLHGTIPKFVKCSNLRSLKLADNQLEGPLPRSLVNCKKLAILDIANNRLNDTFPHWLVNLPELRVLLLRSNNFHGSIGNHKTKFSFPNLRIIDLSHNMFHGHLPSNLFKYLSAMMNANMDNNGLQCMGDDYYYFFRRDMDDDNYSHNDSVTIDVTIDIKGNYIDVVKILTLLKTIDFSNNSFKGKIPKVIGKLGSLKGLNFSHNNLMGHIPISFGNLTNLEWLDLSSNKLIGNIPVQLTDLTSLEILNLSKNHLVGLIPQGKQFNTFTNASYSGNLGLCGFPLTKTCGNDEGQRPPPSPTIQEDDFGFANGFHWKVVLLGYGCGFMFGLGMGYLEFSSEKQKCLLNFVYGERRNKVRRSKKNAHGRIN</sequence>
<name>A0AAW2CEL9_9ROSI</name>
<evidence type="ECO:0000256" key="4">
    <source>
        <dbReference type="ARBA" id="ARBA00022614"/>
    </source>
</evidence>
<evidence type="ECO:0000313" key="12">
    <source>
        <dbReference type="EMBL" id="KAK9995699.1"/>
    </source>
</evidence>
<evidence type="ECO:0000256" key="8">
    <source>
        <dbReference type="ARBA" id="ARBA00022989"/>
    </source>
</evidence>
<dbReference type="PANTHER" id="PTHR27004">
    <property type="entry name" value="RECEPTOR-LIKE PROTEIN 12 ISOFORM X1"/>
    <property type="match status" value="1"/>
</dbReference>
<keyword evidence="6" id="KW-0732">Signal</keyword>
<proteinExistence type="inferred from homology"/>
<evidence type="ECO:0000313" key="13">
    <source>
        <dbReference type="Proteomes" id="UP001459277"/>
    </source>
</evidence>
<dbReference type="Pfam" id="PF00560">
    <property type="entry name" value="LRR_1"/>
    <property type="match status" value="2"/>
</dbReference>
<keyword evidence="11" id="KW-0325">Glycoprotein</keyword>
<evidence type="ECO:0000256" key="2">
    <source>
        <dbReference type="ARBA" id="ARBA00009592"/>
    </source>
</evidence>
<dbReference type="PROSITE" id="PS51450">
    <property type="entry name" value="LRR"/>
    <property type="match status" value="1"/>
</dbReference>
<dbReference type="Proteomes" id="UP001459277">
    <property type="component" value="Unassembled WGS sequence"/>
</dbReference>
<reference evidence="12 13" key="1">
    <citation type="submission" date="2024-01" db="EMBL/GenBank/DDBJ databases">
        <title>A telomere-to-telomere, gap-free genome of sweet tea (Lithocarpus litseifolius).</title>
        <authorList>
            <person name="Zhou J."/>
        </authorList>
    </citation>
    <scope>NUCLEOTIDE SEQUENCE [LARGE SCALE GENOMIC DNA]</scope>
    <source>
        <strain evidence="12">Zhou-2022a</strain>
        <tissue evidence="12">Leaf</tissue>
    </source>
</reference>
<evidence type="ECO:0000256" key="1">
    <source>
        <dbReference type="ARBA" id="ARBA00004251"/>
    </source>
</evidence>
<dbReference type="AlphaFoldDB" id="A0AAW2CEL9"/>
<evidence type="ECO:0000256" key="7">
    <source>
        <dbReference type="ARBA" id="ARBA00022737"/>
    </source>
</evidence>
<comment type="similarity">
    <text evidence="2">Belongs to the RLP family.</text>
</comment>
<evidence type="ECO:0000256" key="6">
    <source>
        <dbReference type="ARBA" id="ARBA00022729"/>
    </source>
</evidence>
<dbReference type="EMBL" id="JAZDWU010000007">
    <property type="protein sequence ID" value="KAK9995699.1"/>
    <property type="molecule type" value="Genomic_DNA"/>
</dbReference>
<dbReference type="SMART" id="SM00369">
    <property type="entry name" value="LRR_TYP"/>
    <property type="match status" value="4"/>
</dbReference>
<keyword evidence="5" id="KW-0812">Transmembrane</keyword>
<keyword evidence="9" id="KW-0472">Membrane</keyword>
<evidence type="ECO:0000256" key="9">
    <source>
        <dbReference type="ARBA" id="ARBA00023136"/>
    </source>
</evidence>